<accession>A0AAU9LFC4</accession>
<evidence type="ECO:0000256" key="2">
    <source>
        <dbReference type="ARBA" id="ARBA00022692"/>
    </source>
</evidence>
<keyword evidence="4" id="KW-1133">Transmembrane helix</keyword>
<dbReference type="Proteomes" id="UP001160483">
    <property type="component" value="Unassembled WGS sequence"/>
</dbReference>
<sequence>MQTHYCLNVSEREAADTLTYQKLKTPMNRISNGPPFKDASDPPLNHYNEEEEAKKAADLKSKTDELREQEKQLFYTLNQIAQQTTVKRGIVIPVYDGNIKLAISLVLELRTIGIMESIEMPHCGNLNSDVQKTYLAKSS</sequence>
<comment type="caution">
    <text evidence="7">The sequence shown here is derived from an EMBL/GenBank/DDBJ whole genome shotgun (WGS) entry which is preliminary data.</text>
</comment>
<feature type="region of interest" description="Disordered" evidence="6">
    <location>
        <begin position="26"/>
        <end position="62"/>
    </location>
</feature>
<evidence type="ECO:0000256" key="1">
    <source>
        <dbReference type="ARBA" id="ARBA00004606"/>
    </source>
</evidence>
<evidence type="ECO:0000313" key="8">
    <source>
        <dbReference type="Proteomes" id="UP001160483"/>
    </source>
</evidence>
<dbReference type="PANTHER" id="PTHR31392:SF1">
    <property type="entry name" value="ALPHA-1,3-MANNOSYLTRANSFERASE MNN1-RELATED"/>
    <property type="match status" value="1"/>
</dbReference>
<evidence type="ECO:0000256" key="6">
    <source>
        <dbReference type="SAM" id="MobiDB-lite"/>
    </source>
</evidence>
<proteinExistence type="predicted"/>
<evidence type="ECO:0000256" key="3">
    <source>
        <dbReference type="ARBA" id="ARBA00022968"/>
    </source>
</evidence>
<dbReference type="GO" id="GO:0005794">
    <property type="term" value="C:Golgi apparatus"/>
    <property type="evidence" value="ECO:0007669"/>
    <property type="project" value="TreeGrafter"/>
</dbReference>
<keyword evidence="3" id="KW-0735">Signal-anchor</keyword>
<keyword evidence="2" id="KW-0812">Transmembrane</keyword>
<evidence type="ECO:0000313" key="7">
    <source>
        <dbReference type="EMBL" id="CAH0482907.1"/>
    </source>
</evidence>
<name>A0AAU9LFC4_9STRA</name>
<dbReference type="PANTHER" id="PTHR31392">
    <property type="entry name" value="ALPHA-1,3-MANNOSYLTRANSFERASE MNN1-RELATED"/>
    <property type="match status" value="1"/>
</dbReference>
<comment type="subcellular location">
    <subcellularLocation>
        <location evidence="1">Membrane</location>
        <topology evidence="1">Single-pass type II membrane protein</topology>
    </subcellularLocation>
</comment>
<evidence type="ECO:0000256" key="4">
    <source>
        <dbReference type="ARBA" id="ARBA00022989"/>
    </source>
</evidence>
<dbReference type="GO" id="GO:0006493">
    <property type="term" value="P:protein O-linked glycosylation"/>
    <property type="evidence" value="ECO:0007669"/>
    <property type="project" value="TreeGrafter"/>
</dbReference>
<dbReference type="AlphaFoldDB" id="A0AAU9LFC4"/>
<organism evidence="7 8">
    <name type="scientific">Peronospora belbahrii</name>
    <dbReference type="NCBI Taxonomy" id="622444"/>
    <lineage>
        <taxon>Eukaryota</taxon>
        <taxon>Sar</taxon>
        <taxon>Stramenopiles</taxon>
        <taxon>Oomycota</taxon>
        <taxon>Peronosporomycetes</taxon>
        <taxon>Peronosporales</taxon>
        <taxon>Peronosporaceae</taxon>
        <taxon>Peronospora</taxon>
    </lineage>
</organism>
<feature type="compositionally biased region" description="Basic and acidic residues" evidence="6">
    <location>
        <begin position="52"/>
        <end position="62"/>
    </location>
</feature>
<gene>
    <name evidence="7" type="ORF">PBS003_LOCUS9484</name>
</gene>
<evidence type="ECO:0000256" key="5">
    <source>
        <dbReference type="ARBA" id="ARBA00023136"/>
    </source>
</evidence>
<keyword evidence="5" id="KW-0472">Membrane</keyword>
<protein>
    <submittedName>
        <fullName evidence="7">Uncharacterized protein</fullName>
    </submittedName>
</protein>
<dbReference type="GO" id="GO:0016020">
    <property type="term" value="C:membrane"/>
    <property type="evidence" value="ECO:0007669"/>
    <property type="project" value="UniProtKB-SubCell"/>
</dbReference>
<dbReference type="GO" id="GO:0000033">
    <property type="term" value="F:alpha-1,3-mannosyltransferase activity"/>
    <property type="evidence" value="ECO:0007669"/>
    <property type="project" value="TreeGrafter"/>
</dbReference>
<reference evidence="7" key="1">
    <citation type="submission" date="2021-11" db="EMBL/GenBank/DDBJ databases">
        <authorList>
            <person name="Islam A."/>
            <person name="Islam S."/>
            <person name="Flora M.S."/>
            <person name="Rahman M."/>
            <person name="Ziaur R.M."/>
            <person name="Epstein J.H."/>
            <person name="Hassan M."/>
            <person name="Klassen M."/>
            <person name="Woodard K."/>
            <person name="Webb A."/>
            <person name="Webby R.J."/>
            <person name="El Zowalaty M.E."/>
        </authorList>
    </citation>
    <scope>NUCLEOTIDE SEQUENCE</scope>
    <source>
        <strain evidence="7">Pbs3</strain>
    </source>
</reference>
<dbReference type="EMBL" id="CAKKTJ010000336">
    <property type="protein sequence ID" value="CAH0482907.1"/>
    <property type="molecule type" value="Genomic_DNA"/>
</dbReference>